<feature type="non-terminal residue" evidence="1">
    <location>
        <position position="1"/>
    </location>
</feature>
<feature type="non-terminal residue" evidence="1">
    <location>
        <position position="147"/>
    </location>
</feature>
<keyword evidence="2" id="KW-1185">Reference proteome</keyword>
<dbReference type="PANTHER" id="PTHR15922:SF2">
    <property type="entry name" value="NBAS SUBUNIT OF NRZ TETHERING COMPLEX"/>
    <property type="match status" value="1"/>
</dbReference>
<accession>A0AAE0PR93</accession>
<dbReference type="GO" id="GO:0000149">
    <property type="term" value="F:SNARE binding"/>
    <property type="evidence" value="ECO:0007669"/>
    <property type="project" value="TreeGrafter"/>
</dbReference>
<dbReference type="GO" id="GO:0006890">
    <property type="term" value="P:retrograde vesicle-mediated transport, Golgi to endoplasmic reticulum"/>
    <property type="evidence" value="ECO:0007669"/>
    <property type="project" value="TreeGrafter"/>
</dbReference>
<sequence length="147" mass="16705">PPSFSLTQCDMKDIEDEARRHSLFLELRESSQKWEEFQHLMLLLQAWPPVTDKSRLETEQNPWVCVTSSVLTRCSEGADVDVGHEVLAMCRSLYMTKHKLNPQSIRHISSLLLKNGLNLAALKLMAESKDEQLLAVTLDQINSITSV</sequence>
<gene>
    <name evidence="1" type="ORF">QTP70_016055</name>
</gene>
<protein>
    <submittedName>
        <fullName evidence="1">Uncharacterized protein</fullName>
    </submittedName>
</protein>
<reference evidence="1" key="1">
    <citation type="submission" date="2023-06" db="EMBL/GenBank/DDBJ databases">
        <title>Male Hemibagrus guttatus genome.</title>
        <authorList>
            <person name="Bian C."/>
        </authorList>
    </citation>
    <scope>NUCLEOTIDE SEQUENCE</scope>
    <source>
        <strain evidence="1">Male_cb2023</strain>
        <tissue evidence="1">Muscle</tissue>
    </source>
</reference>
<proteinExistence type="predicted"/>
<dbReference type="Proteomes" id="UP001274896">
    <property type="component" value="Unassembled WGS sequence"/>
</dbReference>
<comment type="caution">
    <text evidence="1">The sequence shown here is derived from an EMBL/GenBank/DDBJ whole genome shotgun (WGS) entry which is preliminary data.</text>
</comment>
<dbReference type="GO" id="GO:0070939">
    <property type="term" value="C:Dsl1/NZR complex"/>
    <property type="evidence" value="ECO:0007669"/>
    <property type="project" value="TreeGrafter"/>
</dbReference>
<dbReference type="PANTHER" id="PTHR15922">
    <property type="entry name" value="NEUROBLASTOMA-AMPLIFIED SEQUENCE"/>
    <property type="match status" value="1"/>
</dbReference>
<organism evidence="1 2">
    <name type="scientific">Hemibagrus guttatus</name>
    <dbReference type="NCBI Taxonomy" id="175788"/>
    <lineage>
        <taxon>Eukaryota</taxon>
        <taxon>Metazoa</taxon>
        <taxon>Chordata</taxon>
        <taxon>Craniata</taxon>
        <taxon>Vertebrata</taxon>
        <taxon>Euteleostomi</taxon>
        <taxon>Actinopterygii</taxon>
        <taxon>Neopterygii</taxon>
        <taxon>Teleostei</taxon>
        <taxon>Ostariophysi</taxon>
        <taxon>Siluriformes</taxon>
        <taxon>Bagridae</taxon>
        <taxon>Hemibagrus</taxon>
    </lineage>
</organism>
<dbReference type="AlphaFoldDB" id="A0AAE0PR93"/>
<name>A0AAE0PR93_9TELE</name>
<evidence type="ECO:0000313" key="2">
    <source>
        <dbReference type="Proteomes" id="UP001274896"/>
    </source>
</evidence>
<evidence type="ECO:0000313" key="1">
    <source>
        <dbReference type="EMBL" id="KAK3506711.1"/>
    </source>
</evidence>
<dbReference type="EMBL" id="JAUCMX010000030">
    <property type="protein sequence ID" value="KAK3506711.1"/>
    <property type="molecule type" value="Genomic_DNA"/>
</dbReference>